<dbReference type="GO" id="GO:0006887">
    <property type="term" value="P:exocytosis"/>
    <property type="evidence" value="ECO:0007669"/>
    <property type="project" value="TreeGrafter"/>
</dbReference>
<feature type="region of interest" description="Disordered" evidence="21">
    <location>
        <begin position="210"/>
        <end position="251"/>
    </location>
</feature>
<evidence type="ECO:0000256" key="11">
    <source>
        <dbReference type="ARBA" id="ARBA00024192"/>
    </source>
</evidence>
<evidence type="ECO:0000256" key="8">
    <source>
        <dbReference type="ARBA" id="ARBA00023136"/>
    </source>
</evidence>
<evidence type="ECO:0000313" key="24">
    <source>
        <dbReference type="EMBL" id="CAJ0576455.1"/>
    </source>
</evidence>
<evidence type="ECO:0000256" key="18">
    <source>
        <dbReference type="ARBA" id="ARBA00052780"/>
    </source>
</evidence>
<comment type="catalytic activity">
    <reaction evidence="14">
        <text>a 1,2-diacyl-sn-glycero-3-phospho-(1'-sn-glycero-3'-phosphate) + H2O = a 1,2-diacyl-sn-glycero-3-phospho-(1'-sn-glycerol) + phosphate</text>
        <dbReference type="Rhea" id="RHEA:33751"/>
        <dbReference type="ChEBI" id="CHEBI:15377"/>
        <dbReference type="ChEBI" id="CHEBI:43474"/>
        <dbReference type="ChEBI" id="CHEBI:60110"/>
        <dbReference type="ChEBI" id="CHEBI:64716"/>
        <dbReference type="EC" id="3.1.3.27"/>
    </reaction>
    <physiologicalReaction direction="left-to-right" evidence="14">
        <dbReference type="Rhea" id="RHEA:33752"/>
    </physiologicalReaction>
</comment>
<comment type="pathway">
    <text evidence="2">Lipid metabolism.</text>
</comment>
<evidence type="ECO:0000256" key="10">
    <source>
        <dbReference type="ARBA" id="ARBA00023264"/>
    </source>
</evidence>
<gene>
    <name evidence="24" type="ORF">MSPICULIGERA_LOCUS14748</name>
</gene>
<dbReference type="CDD" id="cd21044">
    <property type="entry name" value="Rab11BD_RAB3IP_like"/>
    <property type="match status" value="1"/>
</dbReference>
<evidence type="ECO:0000256" key="12">
    <source>
        <dbReference type="ARBA" id="ARBA00024224"/>
    </source>
</evidence>
<evidence type="ECO:0000259" key="22">
    <source>
        <dbReference type="PROSITE" id="PS50054"/>
    </source>
</evidence>
<keyword evidence="10" id="KW-1208">Phospholipid metabolism</keyword>
<dbReference type="InterPro" id="IPR000340">
    <property type="entry name" value="Dual-sp_phosphatase_cat-dom"/>
</dbReference>
<dbReference type="GO" id="GO:0008962">
    <property type="term" value="F:phosphatidylglycerophosphatase activity"/>
    <property type="evidence" value="ECO:0007669"/>
    <property type="project" value="UniProtKB-EC"/>
</dbReference>
<feature type="coiled-coil region" evidence="20">
    <location>
        <begin position="315"/>
        <end position="349"/>
    </location>
</feature>
<comment type="catalytic activity">
    <reaction evidence="18">
        <text>1,2-dioctanoyl-sn-glycero-3-phospho-(1D-myo-inositol-5-phosphate) + H2O = 1,2-dioctanoyl-sn-glycero-3-phospho-(1D-myo-inositol) + phosphate</text>
        <dbReference type="Rhea" id="RHEA:42308"/>
        <dbReference type="ChEBI" id="CHEBI:15377"/>
        <dbReference type="ChEBI" id="CHEBI:43474"/>
        <dbReference type="ChEBI" id="CHEBI:65221"/>
        <dbReference type="ChEBI" id="CHEBI:78911"/>
    </reaction>
    <physiologicalReaction direction="left-to-right" evidence="18">
        <dbReference type="Rhea" id="RHEA:42309"/>
    </physiologicalReaction>
</comment>
<evidence type="ECO:0000313" key="25">
    <source>
        <dbReference type="Proteomes" id="UP001177023"/>
    </source>
</evidence>
<feature type="domain" description="Tyrosine-protein phosphatase" evidence="22">
    <location>
        <begin position="27"/>
        <end position="186"/>
    </location>
</feature>
<dbReference type="PANTHER" id="PTHR14430:SF0">
    <property type="entry name" value="SEC2P DOMAIN-CONTAINING PROTEIN"/>
    <property type="match status" value="1"/>
</dbReference>
<evidence type="ECO:0000256" key="6">
    <source>
        <dbReference type="ARBA" id="ARBA00023054"/>
    </source>
</evidence>
<evidence type="ECO:0000256" key="14">
    <source>
        <dbReference type="ARBA" id="ARBA00050944"/>
    </source>
</evidence>
<keyword evidence="4" id="KW-0378">Hydrolase</keyword>
<organism evidence="24 25">
    <name type="scientific">Mesorhabditis spiculigera</name>
    <dbReference type="NCBI Taxonomy" id="96644"/>
    <lineage>
        <taxon>Eukaryota</taxon>
        <taxon>Metazoa</taxon>
        <taxon>Ecdysozoa</taxon>
        <taxon>Nematoda</taxon>
        <taxon>Chromadorea</taxon>
        <taxon>Rhabditida</taxon>
        <taxon>Rhabditina</taxon>
        <taxon>Rhabditomorpha</taxon>
        <taxon>Rhabditoidea</taxon>
        <taxon>Rhabditidae</taxon>
        <taxon>Mesorhabditinae</taxon>
        <taxon>Mesorhabditis</taxon>
    </lineage>
</organism>
<dbReference type="GO" id="GO:0008654">
    <property type="term" value="P:phospholipid biosynthetic process"/>
    <property type="evidence" value="ECO:0007669"/>
    <property type="project" value="UniProtKB-KW"/>
</dbReference>
<comment type="catalytic activity">
    <reaction evidence="15">
        <text>a 1-acyl-2-hexanoyl-sn-glycero-3-phospho-(1D-myo-inositol-5-phosphate) + H2O = a 1-acyl-2-hexanoyl-sn-glycero-3-phospho-(1D-myo-inositol) + phosphate</text>
        <dbReference type="Rhea" id="RHEA:42320"/>
        <dbReference type="ChEBI" id="CHEBI:15377"/>
        <dbReference type="ChEBI" id="CHEBI:43474"/>
        <dbReference type="ChEBI" id="CHEBI:78930"/>
        <dbReference type="ChEBI" id="CHEBI:78931"/>
    </reaction>
    <physiologicalReaction direction="left-to-right" evidence="15">
        <dbReference type="Rhea" id="RHEA:42321"/>
    </physiologicalReaction>
</comment>
<evidence type="ECO:0000256" key="4">
    <source>
        <dbReference type="ARBA" id="ARBA00022801"/>
    </source>
</evidence>
<dbReference type="GO" id="GO:0005085">
    <property type="term" value="F:guanyl-nucleotide exchange factor activity"/>
    <property type="evidence" value="ECO:0007669"/>
    <property type="project" value="InterPro"/>
</dbReference>
<comment type="pathway">
    <text evidence="11">Phospholipid metabolism; phosphatidylglycerol biosynthesis; phosphatidylglycerol from CDP-diacylglycerol: step 2/2.</text>
</comment>
<keyword evidence="9" id="KW-0594">Phospholipid biosynthesis</keyword>
<evidence type="ECO:0000256" key="16">
    <source>
        <dbReference type="ARBA" id="ARBA00052505"/>
    </source>
</evidence>
<name>A0AA36CW66_9BILA</name>
<accession>A0AA36CW66</accession>
<dbReference type="Proteomes" id="UP001177023">
    <property type="component" value="Unassembled WGS sequence"/>
</dbReference>
<comment type="similarity">
    <text evidence="13">Belongs to the SEC2 family.</text>
</comment>
<evidence type="ECO:0000256" key="20">
    <source>
        <dbReference type="SAM" id="Coils"/>
    </source>
</evidence>
<reference evidence="24" key="1">
    <citation type="submission" date="2023-06" db="EMBL/GenBank/DDBJ databases">
        <authorList>
            <person name="Delattre M."/>
        </authorList>
    </citation>
    <scope>NUCLEOTIDE SEQUENCE</scope>
    <source>
        <strain evidence="24">AF72</strain>
    </source>
</reference>
<evidence type="ECO:0000256" key="1">
    <source>
        <dbReference type="ARBA" id="ARBA00004370"/>
    </source>
</evidence>
<dbReference type="InterPro" id="IPR029021">
    <property type="entry name" value="Prot-tyrosine_phosphatase-like"/>
</dbReference>
<keyword evidence="5" id="KW-0904">Protein phosphatase</keyword>
<feature type="non-terminal residue" evidence="24">
    <location>
        <position position="601"/>
    </location>
</feature>
<keyword evidence="25" id="KW-1185">Reference proteome</keyword>
<evidence type="ECO:0000256" key="2">
    <source>
        <dbReference type="ARBA" id="ARBA00005189"/>
    </source>
</evidence>
<evidence type="ECO:0000259" key="23">
    <source>
        <dbReference type="PROSITE" id="PS50056"/>
    </source>
</evidence>
<dbReference type="PANTHER" id="PTHR14430">
    <property type="entry name" value="RABIN3-RELATED"/>
    <property type="match status" value="1"/>
</dbReference>
<feature type="domain" description="Tyrosine specific protein phosphatases" evidence="23">
    <location>
        <begin position="101"/>
        <end position="169"/>
    </location>
</feature>
<comment type="subcellular location">
    <subcellularLocation>
        <location evidence="1">Membrane</location>
    </subcellularLocation>
</comment>
<dbReference type="Pfam" id="PF00782">
    <property type="entry name" value="DSPc"/>
    <property type="match status" value="1"/>
</dbReference>
<evidence type="ECO:0000256" key="15">
    <source>
        <dbReference type="ARBA" id="ARBA00051818"/>
    </source>
</evidence>
<proteinExistence type="inferred from homology"/>
<dbReference type="Pfam" id="PF25555">
    <property type="entry name" value="RAB3A-like_C"/>
    <property type="match status" value="1"/>
</dbReference>
<evidence type="ECO:0000256" key="7">
    <source>
        <dbReference type="ARBA" id="ARBA00023098"/>
    </source>
</evidence>
<comment type="catalytic activity">
    <reaction evidence="17">
        <text>1,2-di-(9Z-octadecenoyl)-sn-glycero-3-phospho-(1'-sn-glycerol-3'-phosphate) + H2O = 1,2-di-(9Z-octadecenoyl)-sn-glycero-3-phospho-(1'-sn-glycerol) + phosphate</text>
        <dbReference type="Rhea" id="RHEA:42304"/>
        <dbReference type="ChEBI" id="CHEBI:15377"/>
        <dbReference type="ChEBI" id="CHEBI:43474"/>
        <dbReference type="ChEBI" id="CHEBI:75163"/>
        <dbReference type="ChEBI" id="CHEBI:78907"/>
    </reaction>
    <physiologicalReaction direction="left-to-right" evidence="17">
        <dbReference type="Rhea" id="RHEA:42305"/>
    </physiologicalReaction>
</comment>
<dbReference type="FunFam" id="3.90.190.10:FF:000060">
    <property type="entry name" value="Phosphatidylglycerophosphatase and protein-tyrosine phosphatase 1"/>
    <property type="match status" value="1"/>
</dbReference>
<evidence type="ECO:0000256" key="21">
    <source>
        <dbReference type="SAM" id="MobiDB-lite"/>
    </source>
</evidence>
<keyword evidence="3" id="KW-0444">Lipid biosynthesis</keyword>
<dbReference type="Gene3D" id="3.90.190.10">
    <property type="entry name" value="Protein tyrosine phosphatase superfamily"/>
    <property type="match status" value="1"/>
</dbReference>
<feature type="compositionally biased region" description="Basic and acidic residues" evidence="21">
    <location>
        <begin position="221"/>
        <end position="240"/>
    </location>
</feature>
<feature type="region of interest" description="Disordered" evidence="21">
    <location>
        <begin position="160"/>
        <end position="181"/>
    </location>
</feature>
<feature type="compositionally biased region" description="Low complexity" evidence="21">
    <location>
        <begin position="242"/>
        <end position="251"/>
    </location>
</feature>
<dbReference type="PROSITE" id="PS50056">
    <property type="entry name" value="TYR_PHOSPHATASE_2"/>
    <property type="match status" value="1"/>
</dbReference>
<sequence>MLTSFLFYPSLGYNLLRNRLQPDKWAWYNRIDDGLVLGAMPFKSMREELVNKENIGGVVCCTEPYELKAAWSAMNAEDWKEHGVRFHAIPMHDFVGTAARPELIEAVAFMNDVNNSGKSVYVHCKAGRMRSVTVATCYVMQKKNWLPNVAFEFIKTHRPQEQSQEAMREKEGLSGSTMLQRSRSDCGNFGDRLDKALILDVASVGGASSLHDEESDMEMIESDRSRASTRELDDKSHDYEDSCASSGVSASSATSIMSVAGDEAIRRLEEELRLTRLALLEKEERCSRLSSMQNTVDTEVHELTEKLFQEAYKMVNLAEERREKSERLLNESRMKVDVLQAEVEALKLLVGTPGAAGQHHTAAKSAKGNVFSKILNTSNHPGHQKKNWQLEESVPASKKSSSLPNPSREQLARLCSDGKEEPDSTEEIDPVFYREFVEWRDAGHPLNWPDVSSTPTTSDPEPSQIVAFITRIHKEDVDPCLRFDNDDLATSLLTAILQNRIEIEQVNEDKPNVRNCSLTSVPRFCPFRARASADDEWHFISVLARNRIAAVCDFHTYLRYVSLGIVRSGLRDMYSDIIVLRKNMALARLGLGFVPKTTDRT</sequence>
<dbReference type="PROSITE" id="PS50054">
    <property type="entry name" value="TYR_PHOSPHATASE_DUAL"/>
    <property type="match status" value="1"/>
</dbReference>
<evidence type="ECO:0000256" key="13">
    <source>
        <dbReference type="ARBA" id="ARBA00025794"/>
    </source>
</evidence>
<dbReference type="GO" id="GO:0016020">
    <property type="term" value="C:membrane"/>
    <property type="evidence" value="ECO:0007669"/>
    <property type="project" value="UniProtKB-SubCell"/>
</dbReference>
<protein>
    <recommendedName>
        <fullName evidence="19">Phosphatidylglycerophosphatase and protein-tyrosine phosphatase 1</fullName>
        <ecNumber evidence="12">3.1.3.27</ecNumber>
    </recommendedName>
</protein>
<dbReference type="InterPro" id="IPR000387">
    <property type="entry name" value="Tyr_Pase_dom"/>
</dbReference>
<keyword evidence="6 20" id="KW-0175">Coiled coil</keyword>
<keyword evidence="8" id="KW-0472">Membrane</keyword>
<dbReference type="EMBL" id="CATQJA010002644">
    <property type="protein sequence ID" value="CAJ0576455.1"/>
    <property type="molecule type" value="Genomic_DNA"/>
</dbReference>
<dbReference type="GO" id="GO:0004721">
    <property type="term" value="F:phosphoprotein phosphatase activity"/>
    <property type="evidence" value="ECO:0007669"/>
    <property type="project" value="UniProtKB-KW"/>
</dbReference>
<dbReference type="AlphaFoldDB" id="A0AA36CW66"/>
<evidence type="ECO:0000256" key="19">
    <source>
        <dbReference type="ARBA" id="ARBA00069309"/>
    </source>
</evidence>
<evidence type="ECO:0000256" key="9">
    <source>
        <dbReference type="ARBA" id="ARBA00023209"/>
    </source>
</evidence>
<dbReference type="SUPFAM" id="SSF144284">
    <property type="entry name" value="Sec2 N-terminal region"/>
    <property type="match status" value="1"/>
</dbReference>
<dbReference type="EC" id="3.1.3.27" evidence="12"/>
<dbReference type="Gene3D" id="1.20.5.4880">
    <property type="match status" value="1"/>
</dbReference>
<dbReference type="InterPro" id="IPR020422">
    <property type="entry name" value="TYR_PHOSPHATASE_DUAL_dom"/>
</dbReference>
<feature type="compositionally biased region" description="Basic and acidic residues" evidence="21">
    <location>
        <begin position="160"/>
        <end position="172"/>
    </location>
</feature>
<dbReference type="InterPro" id="IPR040351">
    <property type="entry name" value="RAB3IL/RAB3IP/Sec2"/>
</dbReference>
<comment type="catalytic activity">
    <reaction evidence="16">
        <text>1,2-dibutyryl-sn-glycero-3-phospho-(1D-myo-inositol-5-phosphate) + H2O = 1,2-dibutyryl-sn-glycero-3-phospho-(1D-myo-inositol) + phosphate</text>
        <dbReference type="Rhea" id="RHEA:42584"/>
        <dbReference type="ChEBI" id="CHEBI:15377"/>
        <dbReference type="ChEBI" id="CHEBI:43474"/>
        <dbReference type="ChEBI" id="CHEBI:82605"/>
        <dbReference type="ChEBI" id="CHEBI:82606"/>
    </reaction>
    <physiologicalReaction direction="left-to-right" evidence="16">
        <dbReference type="Rhea" id="RHEA:42585"/>
    </physiologicalReaction>
</comment>
<evidence type="ECO:0000256" key="3">
    <source>
        <dbReference type="ARBA" id="ARBA00022516"/>
    </source>
</evidence>
<evidence type="ECO:0000256" key="5">
    <source>
        <dbReference type="ARBA" id="ARBA00022912"/>
    </source>
</evidence>
<evidence type="ECO:0000256" key="17">
    <source>
        <dbReference type="ARBA" id="ARBA00052632"/>
    </source>
</evidence>
<dbReference type="SUPFAM" id="SSF52799">
    <property type="entry name" value="(Phosphotyrosine protein) phosphatases II"/>
    <property type="match status" value="1"/>
</dbReference>
<dbReference type="GO" id="GO:0070319">
    <property type="term" value="C:Golgi to plasma membrane transport vesicle"/>
    <property type="evidence" value="ECO:0007669"/>
    <property type="project" value="TreeGrafter"/>
</dbReference>
<comment type="caution">
    <text evidence="24">The sequence shown here is derived from an EMBL/GenBank/DDBJ whole genome shotgun (WGS) entry which is preliminary data.</text>
</comment>
<keyword evidence="7" id="KW-0443">Lipid metabolism</keyword>
<dbReference type="SMART" id="SM00195">
    <property type="entry name" value="DSPc"/>
    <property type="match status" value="1"/>
</dbReference>